<feature type="transmembrane region" description="Helical" evidence="3">
    <location>
        <begin position="48"/>
        <end position="67"/>
    </location>
</feature>
<dbReference type="InterPro" id="IPR002347">
    <property type="entry name" value="SDR_fam"/>
</dbReference>
<proteinExistence type="predicted"/>
<dbReference type="Proteomes" id="UP000186817">
    <property type="component" value="Unassembled WGS sequence"/>
</dbReference>
<dbReference type="PANTHER" id="PTHR43157">
    <property type="entry name" value="PHOSPHATIDYLINOSITOL-GLYCAN BIOSYNTHESIS CLASS F PROTEIN-RELATED"/>
    <property type="match status" value="1"/>
</dbReference>
<reference evidence="4 5" key="1">
    <citation type="submission" date="2016-02" db="EMBL/GenBank/DDBJ databases">
        <title>Genome analysis of coral dinoflagellate symbionts highlights evolutionary adaptations to a symbiotic lifestyle.</title>
        <authorList>
            <person name="Aranda M."/>
            <person name="Li Y."/>
            <person name="Liew Y.J."/>
            <person name="Baumgarten S."/>
            <person name="Simakov O."/>
            <person name="Wilson M."/>
            <person name="Piel J."/>
            <person name="Ashoor H."/>
            <person name="Bougouffa S."/>
            <person name="Bajic V.B."/>
            <person name="Ryu T."/>
            <person name="Ravasi T."/>
            <person name="Bayer T."/>
            <person name="Micklem G."/>
            <person name="Kim H."/>
            <person name="Bhak J."/>
            <person name="Lajeunesse T.C."/>
            <person name="Voolstra C.R."/>
        </authorList>
    </citation>
    <scope>NUCLEOTIDE SEQUENCE [LARGE SCALE GENOMIC DNA]</scope>
    <source>
        <strain evidence="4 5">CCMP2467</strain>
    </source>
</reference>
<feature type="transmembrane region" description="Helical" evidence="3">
    <location>
        <begin position="227"/>
        <end position="248"/>
    </location>
</feature>
<dbReference type="Pfam" id="PF00106">
    <property type="entry name" value="adh_short"/>
    <property type="match status" value="1"/>
</dbReference>
<dbReference type="Gene3D" id="3.40.50.300">
    <property type="entry name" value="P-loop containing nucleotide triphosphate hydrolases"/>
    <property type="match status" value="1"/>
</dbReference>
<accession>A0A1Q9CQ92</accession>
<dbReference type="InterPro" id="IPR027417">
    <property type="entry name" value="P-loop_NTPase"/>
</dbReference>
<dbReference type="GO" id="GO:0016491">
    <property type="term" value="F:oxidoreductase activity"/>
    <property type="evidence" value="ECO:0007669"/>
    <property type="project" value="UniProtKB-KW"/>
</dbReference>
<feature type="region of interest" description="Disordered" evidence="2">
    <location>
        <begin position="73"/>
        <end position="106"/>
    </location>
</feature>
<feature type="region of interest" description="Disordered" evidence="2">
    <location>
        <begin position="1412"/>
        <end position="1443"/>
    </location>
</feature>
<dbReference type="SUPFAM" id="SSF51735">
    <property type="entry name" value="NAD(P)-binding Rossmann-fold domains"/>
    <property type="match status" value="1"/>
</dbReference>
<evidence type="ECO:0000256" key="1">
    <source>
        <dbReference type="ARBA" id="ARBA00023002"/>
    </source>
</evidence>
<name>A0A1Q9CQ92_SYMMI</name>
<dbReference type="SUPFAM" id="SSF52540">
    <property type="entry name" value="P-loop containing nucleoside triphosphate hydrolases"/>
    <property type="match status" value="1"/>
</dbReference>
<keyword evidence="3" id="KW-0472">Membrane</keyword>
<gene>
    <name evidence="4" type="primary">RDH14</name>
    <name evidence="4" type="ORF">AK812_SmicGene33975</name>
</gene>
<evidence type="ECO:0000256" key="3">
    <source>
        <dbReference type="SAM" id="Phobius"/>
    </source>
</evidence>
<comment type="caution">
    <text evidence="4">The sequence shown here is derived from an EMBL/GenBank/DDBJ whole genome shotgun (WGS) entry which is preliminary data.</text>
</comment>
<dbReference type="OrthoDB" id="1274115at2759"/>
<keyword evidence="1" id="KW-0560">Oxidoreductase</keyword>
<feature type="compositionally biased region" description="Basic and acidic residues" evidence="2">
    <location>
        <begin position="95"/>
        <end position="104"/>
    </location>
</feature>
<dbReference type="PANTHER" id="PTHR43157:SF31">
    <property type="entry name" value="PHOSPHATIDYLINOSITOL-GLYCAN BIOSYNTHESIS CLASS F PROTEIN"/>
    <property type="match status" value="1"/>
</dbReference>
<dbReference type="EMBL" id="LSRX01000997">
    <property type="protein sequence ID" value="OLP85092.1"/>
    <property type="molecule type" value="Genomic_DNA"/>
</dbReference>
<dbReference type="InterPro" id="IPR029041">
    <property type="entry name" value="FAD-linked_oxidoreductase-like"/>
</dbReference>
<protein>
    <submittedName>
        <fullName evidence="4">Retinol dehydrogenase 14</fullName>
    </submittedName>
</protein>
<evidence type="ECO:0000313" key="5">
    <source>
        <dbReference type="Proteomes" id="UP000186817"/>
    </source>
</evidence>
<keyword evidence="5" id="KW-1185">Reference proteome</keyword>
<feature type="compositionally biased region" description="Basic residues" evidence="2">
    <location>
        <begin position="73"/>
        <end position="83"/>
    </location>
</feature>
<dbReference type="InterPro" id="IPR036291">
    <property type="entry name" value="NAD(P)-bd_dom_sf"/>
</dbReference>
<keyword evidence="3" id="KW-0812">Transmembrane</keyword>
<dbReference type="PRINTS" id="PR00081">
    <property type="entry name" value="GDHRDH"/>
</dbReference>
<dbReference type="SUPFAM" id="SSF51730">
    <property type="entry name" value="FAD-linked oxidoreductase"/>
    <property type="match status" value="1"/>
</dbReference>
<evidence type="ECO:0000313" key="4">
    <source>
        <dbReference type="EMBL" id="OLP85092.1"/>
    </source>
</evidence>
<sequence>MGVQGFVPKSPETVVHNVAPVVQRPVLQNLQSADTSMVAVQHGGARRSVALVVGGGLSLSAFTFTWLGRRSRRQPRPLQRHAARSIASRKTGCKKAAEGQERQEQPSCLTCLERRKRPSLELHFLYASPILRPGSAERLPALSWQEEAAAVQDALGLDPEADAGSAIENDTSPSSASTYSVSTARMRVNVATVEVLSRLAAGPTSFSPPAFASMAKQASNRIVKIKALLGFMCVPYLVAAIAVAWQAVTVPALGELQEVDMRGKTVLITGATSGLGLWHAEVLARWNASLILPVRDLKKGQALLERFAQEFPASPSPVVMEMDLASLQSVRDFAEQYTGPVDVLVHNAAILGTGELIRTEDGFEECLQVNYLSSFLLTHLLLPRLEQSAAGRIVHVSAKAHEWGNLSTQDLRSRKVLDLDFPKRRLRMMGNLGGSYADSKLAQVLFSNALARRLPPNVVTHALHPAIVPTGLLRQADFSPTQQFLHDNMMQPVMRMVGFTQSKEDAPKTQIHVSTHPAIQDVTGRYYSPLSPPLIDCGQKAEYCGISSISDAAADRFLQEDLFDASCELLDLNGGLCATVLESCPSWWHIAAHSEPGTGRLILEDEDGAPQVVSMAAQLFTCQTPPLGVSILACAGEQAGRALLSAGASFAVVSSGELRDTTARIFASHFYRRLQSACAMSASEPSGNLKLGESFASQVRLAFGVAREALQTATNPAVRVEARKLLLLERGLEEVPSSTSRRSLADCWMPVAMSSEILPGARAAIAKTGLEDEASTSAEDNAGEMIAEDSASSLSTCSKETFPQDCEDFVGRGADLQRLLQILGTSGGRRLVILHGPNGAGKSALGAELCRFATSPGRKFAPVKGNRRLAFVSLQDPGRGSDADTAAACARLSIFAAAAGLGSPKSFEGRLVRTCLVVDDAEERLGWRDEFVPELLDKNPQLCILLLRRSPLYRLAGDGGERWKPVNITLGPLPEMEAAQLFLQRLHRPIFPSDLSRDSEKAGEPLRPTEDLLRQMTELPALAACKGFPRKVVRLAAEVTWELPSLFLGSRSSMYCFVAASGVAQRHSTPCYRSSNPSCVGCNPTPPLSQHNRRGHSRQLVVATIASALGHRLARQGAAKRRMATCRLELMGVHDYPRHAATVLRKVKGAGVVSGFNIPNKKPGEPLLEWASTLLQEFPAVEVTVHYSLKHQRRENAVEAFRTWCHDAAAVGVSRVLLVTGPRGPRQDTVKVLKQFGRPVEGIRLGVAFNACLPTDAERELERQRLIQKLRTGLVNDVWLNTGVDEDLLRNGVAFVKSTCDGLNVKPGIFGSAMLPSEGQLQQMRERPWNGVQFSEEFLSSVEGMGTATSRALAVFREMGVEPILESKVKSEADISKLSALLKDDLEELTELLGAEGSAAKGPAVSQFGSTKAAKAFEAQRPGADEVFRPPRRRWGKDQRQNA</sequence>
<dbReference type="Gene3D" id="3.40.50.720">
    <property type="entry name" value="NAD(P)-binding Rossmann-like Domain"/>
    <property type="match status" value="1"/>
</dbReference>
<keyword evidence="3" id="KW-1133">Transmembrane helix</keyword>
<organism evidence="4 5">
    <name type="scientific">Symbiodinium microadriaticum</name>
    <name type="common">Dinoflagellate</name>
    <name type="synonym">Zooxanthella microadriatica</name>
    <dbReference type="NCBI Taxonomy" id="2951"/>
    <lineage>
        <taxon>Eukaryota</taxon>
        <taxon>Sar</taxon>
        <taxon>Alveolata</taxon>
        <taxon>Dinophyceae</taxon>
        <taxon>Suessiales</taxon>
        <taxon>Symbiodiniaceae</taxon>
        <taxon>Symbiodinium</taxon>
    </lineage>
</organism>
<evidence type="ECO:0000256" key="2">
    <source>
        <dbReference type="SAM" id="MobiDB-lite"/>
    </source>
</evidence>